<accession>A0AAD7KXV6</accession>
<evidence type="ECO:0000313" key="1">
    <source>
        <dbReference type="EMBL" id="KAJ7947633.1"/>
    </source>
</evidence>
<name>A0AAD7KXV6_QUISA</name>
<protein>
    <submittedName>
        <fullName evidence="1">Uncharacterized protein</fullName>
    </submittedName>
</protein>
<keyword evidence="2" id="KW-1185">Reference proteome</keyword>
<proteinExistence type="predicted"/>
<reference evidence="1" key="1">
    <citation type="journal article" date="2023" name="Science">
        <title>Elucidation of the pathway for biosynthesis of saponin adjuvants from the soapbark tree.</title>
        <authorList>
            <person name="Reed J."/>
            <person name="Orme A."/>
            <person name="El-Demerdash A."/>
            <person name="Owen C."/>
            <person name="Martin L.B.B."/>
            <person name="Misra R.C."/>
            <person name="Kikuchi S."/>
            <person name="Rejzek M."/>
            <person name="Martin A.C."/>
            <person name="Harkess A."/>
            <person name="Leebens-Mack J."/>
            <person name="Louveau T."/>
            <person name="Stephenson M.J."/>
            <person name="Osbourn A."/>
        </authorList>
    </citation>
    <scope>NUCLEOTIDE SEQUENCE</scope>
    <source>
        <strain evidence="1">S10</strain>
    </source>
</reference>
<evidence type="ECO:0000313" key="2">
    <source>
        <dbReference type="Proteomes" id="UP001163823"/>
    </source>
</evidence>
<sequence length="67" mass="7514">MINLQKKRQFSASHFTPVGTFVNLTRFWGVLISWSQLSSAGMLRNRMKLSQTAACIIDIFGAQQPSP</sequence>
<dbReference type="EMBL" id="JARAOO010000012">
    <property type="protein sequence ID" value="KAJ7947633.1"/>
    <property type="molecule type" value="Genomic_DNA"/>
</dbReference>
<comment type="caution">
    <text evidence="1">The sequence shown here is derived from an EMBL/GenBank/DDBJ whole genome shotgun (WGS) entry which is preliminary data.</text>
</comment>
<gene>
    <name evidence="1" type="ORF">O6P43_028219</name>
</gene>
<dbReference type="AlphaFoldDB" id="A0AAD7KXV6"/>
<dbReference type="Proteomes" id="UP001163823">
    <property type="component" value="Chromosome 12"/>
</dbReference>
<dbReference type="KEGG" id="qsa:O6P43_028219"/>
<organism evidence="1 2">
    <name type="scientific">Quillaja saponaria</name>
    <name type="common">Soap bark tree</name>
    <dbReference type="NCBI Taxonomy" id="32244"/>
    <lineage>
        <taxon>Eukaryota</taxon>
        <taxon>Viridiplantae</taxon>
        <taxon>Streptophyta</taxon>
        <taxon>Embryophyta</taxon>
        <taxon>Tracheophyta</taxon>
        <taxon>Spermatophyta</taxon>
        <taxon>Magnoliopsida</taxon>
        <taxon>eudicotyledons</taxon>
        <taxon>Gunneridae</taxon>
        <taxon>Pentapetalae</taxon>
        <taxon>rosids</taxon>
        <taxon>fabids</taxon>
        <taxon>Fabales</taxon>
        <taxon>Quillajaceae</taxon>
        <taxon>Quillaja</taxon>
    </lineage>
</organism>